<organism evidence="5 6">
    <name type="scientific">Solirubrobacter ginsenosidimutans</name>
    <dbReference type="NCBI Taxonomy" id="490573"/>
    <lineage>
        <taxon>Bacteria</taxon>
        <taxon>Bacillati</taxon>
        <taxon>Actinomycetota</taxon>
        <taxon>Thermoleophilia</taxon>
        <taxon>Solirubrobacterales</taxon>
        <taxon>Solirubrobacteraceae</taxon>
        <taxon>Solirubrobacter</taxon>
    </lineage>
</organism>
<dbReference type="InterPro" id="IPR027417">
    <property type="entry name" value="P-loop_NTPase"/>
</dbReference>
<evidence type="ECO:0000313" key="6">
    <source>
        <dbReference type="Proteomes" id="UP001149140"/>
    </source>
</evidence>
<comment type="caution">
    <text evidence="5">The sequence shown here is derived from an EMBL/GenBank/DDBJ whole genome shotgun (WGS) entry which is preliminary data.</text>
</comment>
<protein>
    <submittedName>
        <fullName evidence="5">Relaxase domain-containing protein</fullName>
    </submittedName>
</protein>
<evidence type="ECO:0000313" key="5">
    <source>
        <dbReference type="EMBL" id="MDA0161263.1"/>
    </source>
</evidence>
<feature type="domain" description="TrwC relaxase" evidence="4">
    <location>
        <begin position="14"/>
        <end position="296"/>
    </location>
</feature>
<dbReference type="SUPFAM" id="SSF52540">
    <property type="entry name" value="P-loop containing nucleoside triphosphate hydrolases"/>
    <property type="match status" value="2"/>
</dbReference>
<reference evidence="5" key="1">
    <citation type="submission" date="2022-10" db="EMBL/GenBank/DDBJ databases">
        <title>The WGS of Solirubrobacter ginsenosidimutans DSM 21036.</title>
        <authorList>
            <person name="Jiang Z."/>
        </authorList>
    </citation>
    <scope>NUCLEOTIDE SEQUENCE</scope>
    <source>
        <strain evidence="5">DSM 21036</strain>
    </source>
</reference>
<dbReference type="InterPro" id="IPR014059">
    <property type="entry name" value="TraI/TrwC_relax"/>
</dbReference>
<dbReference type="EMBL" id="JAPDOD010000010">
    <property type="protein sequence ID" value="MDA0161263.1"/>
    <property type="molecule type" value="Genomic_DNA"/>
</dbReference>
<evidence type="ECO:0000256" key="2">
    <source>
        <dbReference type="ARBA" id="ARBA00022840"/>
    </source>
</evidence>
<dbReference type="SUPFAM" id="SSF55464">
    <property type="entry name" value="Origin of replication-binding domain, RBD-like"/>
    <property type="match status" value="1"/>
</dbReference>
<keyword evidence="2" id="KW-0067">ATP-binding</keyword>
<sequence>MVSIGKLAVGQEGYYLEQAQGRVDRATSVGSGVEDYYVQGTEASGYWLGLGSEHLQIVGEVDREALTRALQGHDPLSARELVAPHVRRVPGFDVTFSAPKSVSVLFGLGDESLRRTIRSAHDAAVAEAFAYLERVAANGRRGAGGSISIKGSGFIAAAFRHRTSRAGDPQLHTHVLIANLVQGVDGRWSALDGRAIFQHAKTAGYLYEARLRARMSERLGVEWTPVRNGIADVEGVPTDVLRGFSRRRAEIEAELLRRGESSAAAARMATLSTRQRKDYGVVPEQLVELWRERAAQLGFDRAALRAVLGRRSHQPDSPVEWDRAFTRLAAPTGLTQRRSTFAPRDVVQALCEAVPPGSHVSVREFEAMAEEFLESEVAVRVLDGDAGQAAPSIRLRDGRMVFARTDRRFSTVELLSVERQVIETALAGVGGAAGIARPEALKSALAARPFLSGEQVTMVQRLVGDGDRVAIVVGPAGTGKTVALAAARDAWEASGISVQGVAVARRAARELSDGAGIQSTSVTALLRRLRLGADPLPRGSVLVIDEAGMLATRQLAELLRHTTAVGAKLVLTGDHRQLPELEAGGCFRGLAIRLPYIGLKDNRRQHAPWEQEALRELRHGDVEKALAEYKRQERIVVAPDAHRLGERLVADWWSSGGPNGGIMIALRRTDVRTLNRLARIAMRDAGRLHGEELFCGEESISAGDVVVLRLNDPRRGVTNGDRGTVVAVGHGSLQVDVGGRVVELDDEYLSRFTNHGDPVVAHGYAVTGHVAQGLTTDRAFVLASDELYREWAYTAMSRGRATNRLYMVGDALRIRDEIAPRVRSAPEADLLGTLRQSRRQQMALDVERDGQVPVGEPKDRESTKPDRTRRWRRSLRRDREQDQSIER</sequence>
<proteinExistence type="predicted"/>
<feature type="compositionally biased region" description="Basic and acidic residues" evidence="3">
    <location>
        <begin position="877"/>
        <end position="887"/>
    </location>
</feature>
<dbReference type="InterPro" id="IPR050534">
    <property type="entry name" value="Coronavir_polyprotein_1ab"/>
</dbReference>
<gene>
    <name evidence="5" type="ORF">OM076_13380</name>
</gene>
<dbReference type="NCBIfam" id="NF041492">
    <property type="entry name" value="MobF"/>
    <property type="match status" value="1"/>
</dbReference>
<dbReference type="PANTHER" id="PTHR43788">
    <property type="entry name" value="DNA2/NAM7 HELICASE FAMILY MEMBER"/>
    <property type="match status" value="1"/>
</dbReference>
<feature type="region of interest" description="Disordered" evidence="3">
    <location>
        <begin position="844"/>
        <end position="887"/>
    </location>
</feature>
<dbReference type="Pfam" id="PF13604">
    <property type="entry name" value="AAA_30"/>
    <property type="match status" value="1"/>
</dbReference>
<evidence type="ECO:0000259" key="4">
    <source>
        <dbReference type="Pfam" id="PF08751"/>
    </source>
</evidence>
<dbReference type="NCBIfam" id="TIGR02686">
    <property type="entry name" value="relax_trwC"/>
    <property type="match status" value="1"/>
</dbReference>
<dbReference type="CDD" id="cd18809">
    <property type="entry name" value="SF1_C_RecD"/>
    <property type="match status" value="1"/>
</dbReference>
<dbReference type="GO" id="GO:0005524">
    <property type="term" value="F:ATP binding"/>
    <property type="evidence" value="ECO:0007669"/>
    <property type="project" value="UniProtKB-KW"/>
</dbReference>
<evidence type="ECO:0000256" key="3">
    <source>
        <dbReference type="SAM" id="MobiDB-lite"/>
    </source>
</evidence>
<dbReference type="AlphaFoldDB" id="A0A9X3S550"/>
<keyword evidence="1" id="KW-0547">Nucleotide-binding</keyword>
<evidence type="ECO:0000256" key="1">
    <source>
        <dbReference type="ARBA" id="ARBA00022741"/>
    </source>
</evidence>
<name>A0A9X3S550_9ACTN</name>
<dbReference type="PANTHER" id="PTHR43788:SF6">
    <property type="entry name" value="DNA HELICASE B"/>
    <property type="match status" value="1"/>
</dbReference>
<keyword evidence="6" id="KW-1185">Reference proteome</keyword>
<dbReference type="Proteomes" id="UP001149140">
    <property type="component" value="Unassembled WGS sequence"/>
</dbReference>
<dbReference type="Gene3D" id="2.30.30.940">
    <property type="match status" value="1"/>
</dbReference>
<dbReference type="GO" id="GO:0003678">
    <property type="term" value="F:DNA helicase activity"/>
    <property type="evidence" value="ECO:0007669"/>
    <property type="project" value="UniProtKB-ARBA"/>
</dbReference>
<dbReference type="InterPro" id="IPR014862">
    <property type="entry name" value="TrwC"/>
</dbReference>
<dbReference type="Gene3D" id="3.40.50.300">
    <property type="entry name" value="P-loop containing nucleotide triphosphate hydrolases"/>
    <property type="match status" value="2"/>
</dbReference>
<dbReference type="Pfam" id="PF08751">
    <property type="entry name" value="TrwC"/>
    <property type="match status" value="1"/>
</dbReference>
<accession>A0A9X3S550</accession>
<feature type="compositionally biased region" description="Basic and acidic residues" evidence="3">
    <location>
        <begin position="845"/>
        <end position="868"/>
    </location>
</feature>